<evidence type="ECO:0000313" key="6">
    <source>
        <dbReference type="Proteomes" id="UP000581769"/>
    </source>
</evidence>
<accession>A0A840IRH8</accession>
<keyword evidence="2" id="KW-0288">FMN</keyword>
<dbReference type="PANTHER" id="PTHR43278">
    <property type="entry name" value="NAD(P)H-DEPENDENT FMN-CONTAINING OXIDOREDUCTASE YWQN-RELATED"/>
    <property type="match status" value="1"/>
</dbReference>
<sequence>MSDREFLFLLGAARAGGNTEMLARRAAKELPAAVRQRWIRLPEKPLPPFDDRRHAEGGHPDPEGNERLLMDATFAASDLVLASPVYWYSVSAATKLYLDYWSGWIRVAGAEFKPRMRGKTLWGVTVLNETEREAEPLVGMLRLCAHYLGMHWGGVLVGTGSRPGDVLVDDTAMTAARTFFTAASPEQVAAAHP</sequence>
<dbReference type="InterPro" id="IPR051796">
    <property type="entry name" value="ISF_SsuE-like"/>
</dbReference>
<dbReference type="AlphaFoldDB" id="A0A840IRH8"/>
<evidence type="ECO:0000256" key="2">
    <source>
        <dbReference type="ARBA" id="ARBA00022643"/>
    </source>
</evidence>
<dbReference type="Gene3D" id="3.40.50.360">
    <property type="match status" value="1"/>
</dbReference>
<protein>
    <submittedName>
        <fullName evidence="5">Multimeric flavodoxin WrbA</fullName>
    </submittedName>
</protein>
<gene>
    <name evidence="5" type="ORF">BJY18_001985</name>
</gene>
<feature type="compositionally biased region" description="Basic and acidic residues" evidence="3">
    <location>
        <begin position="49"/>
        <end position="64"/>
    </location>
</feature>
<dbReference type="EMBL" id="JACHMG010000001">
    <property type="protein sequence ID" value="MBB4684500.1"/>
    <property type="molecule type" value="Genomic_DNA"/>
</dbReference>
<keyword evidence="6" id="KW-1185">Reference proteome</keyword>
<keyword evidence="1" id="KW-0285">Flavoprotein</keyword>
<feature type="domain" description="NADPH-dependent FMN reductase-like" evidence="4">
    <location>
        <begin position="7"/>
        <end position="127"/>
    </location>
</feature>
<dbReference type="InterPro" id="IPR029039">
    <property type="entry name" value="Flavoprotein-like_sf"/>
</dbReference>
<evidence type="ECO:0000313" key="5">
    <source>
        <dbReference type="EMBL" id="MBB4684500.1"/>
    </source>
</evidence>
<organism evidence="5 6">
    <name type="scientific">Amycolatopsis jiangsuensis</name>
    <dbReference type="NCBI Taxonomy" id="1181879"/>
    <lineage>
        <taxon>Bacteria</taxon>
        <taxon>Bacillati</taxon>
        <taxon>Actinomycetota</taxon>
        <taxon>Actinomycetes</taxon>
        <taxon>Pseudonocardiales</taxon>
        <taxon>Pseudonocardiaceae</taxon>
        <taxon>Amycolatopsis</taxon>
    </lineage>
</organism>
<feature type="region of interest" description="Disordered" evidence="3">
    <location>
        <begin position="45"/>
        <end position="64"/>
    </location>
</feature>
<evidence type="ECO:0000256" key="3">
    <source>
        <dbReference type="SAM" id="MobiDB-lite"/>
    </source>
</evidence>
<dbReference type="PANTHER" id="PTHR43278:SF4">
    <property type="entry name" value="NAD(P)H-DEPENDENT FMN-CONTAINING OXIDOREDUCTASE YWQN-RELATED"/>
    <property type="match status" value="1"/>
</dbReference>
<comment type="caution">
    <text evidence="5">The sequence shown here is derived from an EMBL/GenBank/DDBJ whole genome shotgun (WGS) entry which is preliminary data.</text>
</comment>
<evidence type="ECO:0000259" key="4">
    <source>
        <dbReference type="Pfam" id="PF03358"/>
    </source>
</evidence>
<dbReference type="Pfam" id="PF03358">
    <property type="entry name" value="FMN_red"/>
    <property type="match status" value="1"/>
</dbReference>
<dbReference type="GO" id="GO:0016491">
    <property type="term" value="F:oxidoreductase activity"/>
    <property type="evidence" value="ECO:0007669"/>
    <property type="project" value="InterPro"/>
</dbReference>
<evidence type="ECO:0000256" key="1">
    <source>
        <dbReference type="ARBA" id="ARBA00022630"/>
    </source>
</evidence>
<reference evidence="5 6" key="1">
    <citation type="submission" date="2020-08" db="EMBL/GenBank/DDBJ databases">
        <title>Sequencing the genomes of 1000 actinobacteria strains.</title>
        <authorList>
            <person name="Klenk H.-P."/>
        </authorList>
    </citation>
    <scope>NUCLEOTIDE SEQUENCE [LARGE SCALE GENOMIC DNA]</scope>
    <source>
        <strain evidence="5 6">DSM 45859</strain>
    </source>
</reference>
<dbReference type="SUPFAM" id="SSF52218">
    <property type="entry name" value="Flavoproteins"/>
    <property type="match status" value="1"/>
</dbReference>
<dbReference type="Proteomes" id="UP000581769">
    <property type="component" value="Unassembled WGS sequence"/>
</dbReference>
<proteinExistence type="predicted"/>
<dbReference type="InterPro" id="IPR005025">
    <property type="entry name" value="FMN_Rdtase-like_dom"/>
</dbReference>
<dbReference type="RefSeq" id="WP_184779622.1">
    <property type="nucleotide sequence ID" value="NZ_JACHMG010000001.1"/>
</dbReference>
<name>A0A840IRH8_9PSEU</name>